<proteinExistence type="predicted"/>
<dbReference type="EMBL" id="NJEU01000089">
    <property type="protein sequence ID" value="PHH81917.1"/>
    <property type="molecule type" value="Genomic_DNA"/>
</dbReference>
<feature type="region of interest" description="Disordered" evidence="1">
    <location>
        <begin position="120"/>
        <end position="146"/>
    </location>
</feature>
<gene>
    <name evidence="2" type="ORF">CDD82_7519</name>
</gene>
<sequence length="165" mass="17758">MPANLNDGTTRPKQCRDDARAAFVRAAAVRDKWANTKQEKLHHDENTASQIGSAPPDGVRASTWAEPALPSRGVCTLPLSWLCTLRPVAKVCTTPLLACIAFGENKPHFHASMLSVATSTKASTKGSTKARRASPTSTSTFPPRHVHLDARLGAQQQTRAPRPSL</sequence>
<reference evidence="2 3" key="1">
    <citation type="submission" date="2017-06" db="EMBL/GenBank/DDBJ databases">
        <title>Ant-infecting Ophiocordyceps genomes reveal a high diversity of potential behavioral manipulation genes and a possible major role for enterotoxins.</title>
        <authorList>
            <person name="De Bekker C."/>
            <person name="Evans H.C."/>
            <person name="Brachmann A."/>
            <person name="Hughes D.P."/>
        </authorList>
    </citation>
    <scope>NUCLEOTIDE SEQUENCE [LARGE SCALE GENOMIC DNA]</scope>
    <source>
        <strain evidence="2 3">1348a</strain>
    </source>
</reference>
<evidence type="ECO:0000256" key="1">
    <source>
        <dbReference type="SAM" id="MobiDB-lite"/>
    </source>
</evidence>
<protein>
    <submittedName>
        <fullName evidence="2">Uncharacterized protein</fullName>
    </submittedName>
</protein>
<feature type="compositionally biased region" description="Basic and acidic residues" evidence="1">
    <location>
        <begin position="34"/>
        <end position="46"/>
    </location>
</feature>
<keyword evidence="3" id="KW-1185">Reference proteome</keyword>
<comment type="caution">
    <text evidence="2">The sequence shown here is derived from an EMBL/GenBank/DDBJ whole genome shotgun (WGS) entry which is preliminary data.</text>
</comment>
<evidence type="ECO:0000313" key="2">
    <source>
        <dbReference type="EMBL" id="PHH81917.1"/>
    </source>
</evidence>
<evidence type="ECO:0000313" key="3">
    <source>
        <dbReference type="Proteomes" id="UP000224854"/>
    </source>
</evidence>
<name>A0A2C5ZLI4_9HYPO</name>
<feature type="region of interest" description="Disordered" evidence="1">
    <location>
        <begin position="34"/>
        <end position="59"/>
    </location>
</feature>
<dbReference type="AlphaFoldDB" id="A0A2C5ZLI4"/>
<accession>A0A2C5ZLI4</accession>
<dbReference type="Proteomes" id="UP000224854">
    <property type="component" value="Unassembled WGS sequence"/>
</dbReference>
<organism evidence="2 3">
    <name type="scientific">Ophiocordyceps australis</name>
    <dbReference type="NCBI Taxonomy" id="1399860"/>
    <lineage>
        <taxon>Eukaryota</taxon>
        <taxon>Fungi</taxon>
        <taxon>Dikarya</taxon>
        <taxon>Ascomycota</taxon>
        <taxon>Pezizomycotina</taxon>
        <taxon>Sordariomycetes</taxon>
        <taxon>Hypocreomycetidae</taxon>
        <taxon>Hypocreales</taxon>
        <taxon>Ophiocordycipitaceae</taxon>
        <taxon>Ophiocordyceps</taxon>
    </lineage>
</organism>